<evidence type="ECO:0000313" key="1">
    <source>
        <dbReference type="Ensembl" id="ENSPLAP00000001849.1"/>
    </source>
</evidence>
<dbReference type="SUPFAM" id="SSF161084">
    <property type="entry name" value="MAPEG domain-like"/>
    <property type="match status" value="1"/>
</dbReference>
<evidence type="ECO:0000313" key="2">
    <source>
        <dbReference type="Proteomes" id="UP000261500"/>
    </source>
</evidence>
<reference evidence="1" key="2">
    <citation type="submission" date="2025-09" db="UniProtKB">
        <authorList>
            <consortium name="Ensembl"/>
        </authorList>
    </citation>
    <scope>IDENTIFICATION</scope>
</reference>
<protein>
    <submittedName>
        <fullName evidence="1">Uncharacterized protein</fullName>
    </submittedName>
</protein>
<proteinExistence type="predicted"/>
<dbReference type="Ensembl" id="ENSPLAT00000014043.1">
    <property type="protein sequence ID" value="ENSPLAP00000001849.1"/>
    <property type="gene ID" value="ENSPLAG00000002996.1"/>
</dbReference>
<organism evidence="1 2">
    <name type="scientific">Poecilia latipinna</name>
    <name type="common">sailfin molly</name>
    <dbReference type="NCBI Taxonomy" id="48699"/>
    <lineage>
        <taxon>Eukaryota</taxon>
        <taxon>Metazoa</taxon>
        <taxon>Chordata</taxon>
        <taxon>Craniata</taxon>
        <taxon>Vertebrata</taxon>
        <taxon>Euteleostomi</taxon>
        <taxon>Actinopterygii</taxon>
        <taxon>Neopterygii</taxon>
        <taxon>Teleostei</taxon>
        <taxon>Neoteleostei</taxon>
        <taxon>Acanthomorphata</taxon>
        <taxon>Ovalentaria</taxon>
        <taxon>Atherinomorphae</taxon>
        <taxon>Cyprinodontiformes</taxon>
        <taxon>Poeciliidae</taxon>
        <taxon>Poeciliinae</taxon>
        <taxon>Poecilia</taxon>
    </lineage>
</organism>
<sequence length="189" mass="21347">MSSLVTYISINAAGALSSSHTSRYLAVGVRLHCVAFNVVEKKSEFHALMSDFWGGNRGYLARRVGWSRMAHKILPPVVSGPPEFERTFLLEDRKETCQITVTLNKKYITLKFLTFSIQKSILQFLSSTTRVFIVFILLFNHQIGAKCYYTHSDFQCSRQEALIIHTISLEMWNVNVDVSIGDVCAVATC</sequence>
<dbReference type="InterPro" id="IPR023352">
    <property type="entry name" value="MAPEG-like_dom_sf"/>
</dbReference>
<accession>A0A3B3TNJ2</accession>
<dbReference type="Proteomes" id="UP000261500">
    <property type="component" value="Unplaced"/>
</dbReference>
<name>A0A3B3TNJ2_9TELE</name>
<dbReference type="AlphaFoldDB" id="A0A3B3TNJ2"/>
<keyword evidence="2" id="KW-1185">Reference proteome</keyword>
<dbReference type="STRING" id="48699.ENSPLAP00000001849"/>
<reference evidence="1" key="1">
    <citation type="submission" date="2025-08" db="UniProtKB">
        <authorList>
            <consortium name="Ensembl"/>
        </authorList>
    </citation>
    <scope>IDENTIFICATION</scope>
</reference>